<proteinExistence type="predicted"/>
<name>A0A1B2EWF2_9HYPH</name>
<keyword evidence="1" id="KW-0614">Plasmid</keyword>
<dbReference type="KEGG" id="moc:BB934_39405"/>
<organism evidence="1">
    <name type="scientific">Microvirga ossetica</name>
    <dbReference type="NCBI Taxonomy" id="1882682"/>
    <lineage>
        <taxon>Bacteria</taxon>
        <taxon>Pseudomonadati</taxon>
        <taxon>Pseudomonadota</taxon>
        <taxon>Alphaproteobacteria</taxon>
        <taxon>Hyphomicrobiales</taxon>
        <taxon>Methylobacteriaceae</taxon>
        <taxon>Microvirga</taxon>
    </lineage>
</organism>
<dbReference type="EMBL" id="CP016619">
    <property type="protein sequence ID" value="ANY84291.1"/>
    <property type="molecule type" value="Genomic_DNA"/>
</dbReference>
<dbReference type="AlphaFoldDB" id="A0A1B2EWF2"/>
<accession>A0A1B2EWF2</accession>
<gene>
    <name evidence="1" type="ORF">BB934_39405</name>
</gene>
<evidence type="ECO:0000313" key="1">
    <source>
        <dbReference type="EMBL" id="ANY84291.1"/>
    </source>
</evidence>
<sequence>MQEEFPDPSGAQTQPEIERYYRNVGPGDPAAIRETQGHSLRFILTTVDAVNPKHGRVYLKKPASWGGSTF</sequence>
<geneLocation type="plasmid" evidence="1">
    <name>unnamed2</name>
</geneLocation>
<protein>
    <submittedName>
        <fullName evidence="1">Uncharacterized protein</fullName>
    </submittedName>
</protein>
<dbReference type="OrthoDB" id="8365571at2"/>
<dbReference type="RefSeq" id="WP_099515199.1">
    <property type="nucleotide sequence ID" value="NZ_CP016619.1"/>
</dbReference>
<reference evidence="1" key="1">
    <citation type="submission" date="2016-07" db="EMBL/GenBank/DDBJ databases">
        <title>Microvirga ossetica sp. nov. a new species of rhizobia isolated from root nodules of the legume species Vicia alpestris Steven originated from North Ossetia region in the Caucasus.</title>
        <authorList>
            <person name="Safronova V.I."/>
            <person name="Kuznetsova I.G."/>
            <person name="Sazanova A.L."/>
            <person name="Belimov A."/>
            <person name="Andronov E."/>
            <person name="Osledkin Y.S."/>
            <person name="Onishchuk O.P."/>
            <person name="Kurchak O.N."/>
            <person name="Shaposhnikov A.I."/>
            <person name="Willems A."/>
            <person name="Tikhonovich I.A."/>
        </authorList>
    </citation>
    <scope>NUCLEOTIDE SEQUENCE [LARGE SCALE GENOMIC DNA]</scope>
    <source>
        <strain evidence="1">V5/3M</strain>
        <plasmid evidence="1">unnamed2</plasmid>
    </source>
</reference>